<protein>
    <recommendedName>
        <fullName evidence="3 14">Mevalonate kinase</fullName>
        <shortName evidence="14">MK</shortName>
        <shortName evidence="14">MVK</shortName>
        <ecNumber evidence="3 14">2.7.1.36</ecNumber>
    </recommendedName>
</protein>
<dbReference type="InterPro" id="IPR013750">
    <property type="entry name" value="GHMP_kinase_C_dom"/>
</dbReference>
<dbReference type="GO" id="GO:0000287">
    <property type="term" value="F:magnesium ion binding"/>
    <property type="evidence" value="ECO:0007669"/>
    <property type="project" value="UniProtKB-UniRule"/>
</dbReference>
<evidence type="ECO:0000259" key="16">
    <source>
        <dbReference type="Pfam" id="PF08544"/>
    </source>
</evidence>
<evidence type="ECO:0000313" key="18">
    <source>
        <dbReference type="Proteomes" id="UP000006622"/>
    </source>
</evidence>
<dbReference type="Pfam" id="PF08544">
    <property type="entry name" value="GHMP_kinases_C"/>
    <property type="match status" value="1"/>
</dbReference>
<dbReference type="InterPro" id="IPR006205">
    <property type="entry name" value="Mev_gal_kin"/>
</dbReference>
<keyword evidence="9 14" id="KW-0067">ATP-binding</keyword>
<evidence type="ECO:0000256" key="3">
    <source>
        <dbReference type="ARBA" id="ARBA00012103"/>
    </source>
</evidence>
<name>F7XLR1_METZD</name>
<feature type="binding site" evidence="14">
    <location>
        <begin position="91"/>
        <end position="101"/>
    </location>
    <ligand>
        <name>ATP</name>
        <dbReference type="ChEBI" id="CHEBI:30616"/>
    </ligand>
</feature>
<keyword evidence="11 14" id="KW-0443">Lipid metabolism</keyword>
<evidence type="ECO:0000256" key="14">
    <source>
        <dbReference type="HAMAP-Rule" id="MF_00217"/>
    </source>
</evidence>
<comment type="pathway">
    <text evidence="13 14">Isoprenoid biosynthesis; isopentenyl diphosphate biosynthesis via mevalonate pathway; isopentenyl diphosphate from (R)-mevalonate: step 1/3.</text>
</comment>
<keyword evidence="12 14" id="KW-0414">Isoprene biosynthesis</keyword>
<keyword evidence="6 14" id="KW-0808">Transferase</keyword>
<sequence>MVIEMVICSAPGKIYLFGEHAVVYGEDAICCAIDLRARVCANPSEDIQIKSALGTTSLDFEIHPYVSGAIESIREIVPFRGVEIEVDSDIPPGSGLGSSAAVTVATLGALNSLFGCELNHEQIAKIGHSIEKKVQNAASATDTYVSAHGGVVRISSHKKLPAIECGIIIGNTKKCSSTKELVAGVSELHSKYSDILSPIFSIIGKIAKTGEELIIKKDYASVGDLMNINQGLLDAIGINCDELSSLVHAARNNGAYGAKITGAGGGGCMIAIADSSILPDISYAIHSRGGDPIITQTTERGIFVESFS</sequence>
<dbReference type="GO" id="GO:0004496">
    <property type="term" value="F:mevalonate kinase activity"/>
    <property type="evidence" value="ECO:0007669"/>
    <property type="project" value="UniProtKB-UniRule"/>
</dbReference>
<comment type="catalytic activity">
    <reaction evidence="14">
        <text>(R)-mevalonate + ATP = (R)-5-phosphomevalonate + ADP + H(+)</text>
        <dbReference type="Rhea" id="RHEA:17065"/>
        <dbReference type="ChEBI" id="CHEBI:15378"/>
        <dbReference type="ChEBI" id="CHEBI:30616"/>
        <dbReference type="ChEBI" id="CHEBI:36464"/>
        <dbReference type="ChEBI" id="CHEBI:58146"/>
        <dbReference type="ChEBI" id="CHEBI:456216"/>
        <dbReference type="EC" id="2.7.1.36"/>
    </reaction>
</comment>
<feature type="domain" description="GHMP kinase C-terminal" evidence="16">
    <location>
        <begin position="212"/>
        <end position="275"/>
    </location>
</feature>
<evidence type="ECO:0000256" key="2">
    <source>
        <dbReference type="ARBA" id="ARBA00006495"/>
    </source>
</evidence>
<dbReference type="NCBIfam" id="NF003036">
    <property type="entry name" value="PRK03926.1"/>
    <property type="match status" value="1"/>
</dbReference>
<dbReference type="Pfam" id="PF00288">
    <property type="entry name" value="GHMP_kinases_N"/>
    <property type="match status" value="1"/>
</dbReference>
<feature type="active site" description="Proton acceptor" evidence="14">
    <location>
        <position position="142"/>
    </location>
</feature>
<dbReference type="Gene3D" id="3.30.230.10">
    <property type="match status" value="1"/>
</dbReference>
<dbReference type="PROSITE" id="PS00627">
    <property type="entry name" value="GHMP_KINASES_ATP"/>
    <property type="match status" value="1"/>
</dbReference>
<dbReference type="PANTHER" id="PTHR43290:SF2">
    <property type="entry name" value="MEVALONATE KINASE"/>
    <property type="match status" value="1"/>
</dbReference>
<dbReference type="InterPro" id="IPR014721">
    <property type="entry name" value="Ribsml_uS5_D2-typ_fold_subgr"/>
</dbReference>
<dbReference type="SUPFAM" id="SSF55060">
    <property type="entry name" value="GHMP Kinase, C-terminal domain"/>
    <property type="match status" value="1"/>
</dbReference>
<dbReference type="HOGENOM" id="CLU_017814_0_0_2"/>
<evidence type="ECO:0000259" key="15">
    <source>
        <dbReference type="Pfam" id="PF00288"/>
    </source>
</evidence>
<gene>
    <name evidence="14" type="primary">mvk</name>
    <name evidence="17" type="ordered locus">Mzhil_1009</name>
</gene>
<evidence type="ECO:0000256" key="4">
    <source>
        <dbReference type="ARBA" id="ARBA00022490"/>
    </source>
</evidence>
<dbReference type="AlphaFoldDB" id="F7XLR1"/>
<feature type="domain" description="GHMP kinase N-terminal" evidence="15">
    <location>
        <begin position="65"/>
        <end position="150"/>
    </location>
</feature>
<evidence type="ECO:0000256" key="10">
    <source>
        <dbReference type="ARBA" id="ARBA00022842"/>
    </source>
</evidence>
<evidence type="ECO:0000256" key="13">
    <source>
        <dbReference type="ARBA" id="ARBA00029438"/>
    </source>
</evidence>
<dbReference type="PANTHER" id="PTHR43290">
    <property type="entry name" value="MEVALONATE KINASE"/>
    <property type="match status" value="1"/>
</dbReference>
<dbReference type="GO" id="GO:0005524">
    <property type="term" value="F:ATP binding"/>
    <property type="evidence" value="ECO:0007669"/>
    <property type="project" value="UniProtKB-UniRule"/>
</dbReference>
<keyword evidence="10 14" id="KW-0460">Magnesium</keyword>
<keyword evidence="7 14" id="KW-0547">Nucleotide-binding</keyword>
<evidence type="ECO:0000256" key="9">
    <source>
        <dbReference type="ARBA" id="ARBA00022840"/>
    </source>
</evidence>
<dbReference type="GO" id="GO:0019287">
    <property type="term" value="P:isopentenyl diphosphate biosynthetic process, mevalonate pathway"/>
    <property type="evidence" value="ECO:0007669"/>
    <property type="project" value="UniProtKB-UniRule"/>
</dbReference>
<dbReference type="SUPFAM" id="SSF54211">
    <property type="entry name" value="Ribosomal protein S5 domain 2-like"/>
    <property type="match status" value="1"/>
</dbReference>
<comment type="cofactor">
    <cofactor evidence="14">
        <name>Mg(2+)</name>
        <dbReference type="ChEBI" id="CHEBI:18420"/>
    </cofactor>
</comment>
<dbReference type="KEGG" id="mzh:Mzhil_1009"/>
<reference evidence="17" key="1">
    <citation type="submission" date="2010-07" db="EMBL/GenBank/DDBJ databases">
        <title>The complete genome of Methanosalsum zhilinae DSM 4017.</title>
        <authorList>
            <consortium name="US DOE Joint Genome Institute (JGI-PGF)"/>
            <person name="Lucas S."/>
            <person name="Copeland A."/>
            <person name="Lapidus A."/>
            <person name="Glavina del Rio T."/>
            <person name="Dalin E."/>
            <person name="Tice H."/>
            <person name="Bruce D."/>
            <person name="Goodwin L."/>
            <person name="Pitluck S."/>
            <person name="Kyrpides N."/>
            <person name="Mavromatis K."/>
            <person name="Ovchinnikova G."/>
            <person name="Daligault H."/>
            <person name="Detter J.C."/>
            <person name="Han C."/>
            <person name="Tapia R."/>
            <person name="Larimer F."/>
            <person name="Land M."/>
            <person name="Hauser L."/>
            <person name="Markowitz V."/>
            <person name="Cheng J.-F."/>
            <person name="Hugenholtz P."/>
            <person name="Woyke T."/>
            <person name="Wu D."/>
            <person name="Spring S."/>
            <person name="Schueler E."/>
            <person name="Brambilla E."/>
            <person name="Klenk H.-P."/>
            <person name="Eisen J.A."/>
        </authorList>
    </citation>
    <scope>NUCLEOTIDE SEQUENCE</scope>
    <source>
        <strain evidence="17">DSM 4017</strain>
    </source>
</reference>
<dbReference type="Proteomes" id="UP000006622">
    <property type="component" value="Chromosome"/>
</dbReference>
<dbReference type="EC" id="2.7.1.36" evidence="3 14"/>
<keyword evidence="18" id="KW-1185">Reference proteome</keyword>
<dbReference type="Gene3D" id="3.30.70.890">
    <property type="entry name" value="GHMP kinase, C-terminal domain"/>
    <property type="match status" value="1"/>
</dbReference>
<accession>F7XLR1</accession>
<dbReference type="GO" id="GO:0005829">
    <property type="term" value="C:cytosol"/>
    <property type="evidence" value="ECO:0007669"/>
    <property type="project" value="TreeGrafter"/>
</dbReference>
<dbReference type="InterPro" id="IPR006204">
    <property type="entry name" value="GHMP_kinase_N_dom"/>
</dbReference>
<keyword evidence="8 14" id="KW-0418">Kinase</keyword>
<evidence type="ECO:0000256" key="8">
    <source>
        <dbReference type="ARBA" id="ARBA00022777"/>
    </source>
</evidence>
<dbReference type="InterPro" id="IPR036554">
    <property type="entry name" value="GHMP_kinase_C_sf"/>
</dbReference>
<evidence type="ECO:0000256" key="6">
    <source>
        <dbReference type="ARBA" id="ARBA00022679"/>
    </source>
</evidence>
<keyword evidence="5 14" id="KW-0444">Lipid biosynthesis</keyword>
<dbReference type="InterPro" id="IPR022937">
    <property type="entry name" value="Mevalonate_kinase_arc"/>
</dbReference>
<dbReference type="NCBIfam" id="TIGR00549">
    <property type="entry name" value="mevalon_kin"/>
    <property type="match status" value="1"/>
</dbReference>
<comment type="function">
    <text evidence="14">Catalyzes the phosphorylation of (R)-mevalonate (MVA) to (R)-mevalonate 5-phosphate (MVAP). Functions in the mevalonate (MVA) pathway leading to isopentenyl diphosphate (IPP), a key precursor for the biosynthesis of isoprenoid compounds such as archaeal membrane lipids.</text>
</comment>
<dbReference type="InterPro" id="IPR020568">
    <property type="entry name" value="Ribosomal_Su5_D2-typ_SF"/>
</dbReference>
<dbReference type="PRINTS" id="PR00959">
    <property type="entry name" value="MEVGALKINASE"/>
</dbReference>
<comment type="similarity">
    <text evidence="2 14">Belongs to the GHMP kinase family. Mevalonate kinase subfamily.</text>
</comment>
<dbReference type="UniPathway" id="UPA00057">
    <property type="reaction ID" value="UER00098"/>
</dbReference>
<dbReference type="InterPro" id="IPR006203">
    <property type="entry name" value="GHMP_knse_ATP-bd_CS"/>
</dbReference>
<comment type="subcellular location">
    <subcellularLocation>
        <location evidence="1 14">Cytoplasm</location>
    </subcellularLocation>
</comment>
<evidence type="ECO:0000256" key="1">
    <source>
        <dbReference type="ARBA" id="ARBA00004496"/>
    </source>
</evidence>
<comment type="subunit">
    <text evidence="14">Homodimer.</text>
</comment>
<proteinExistence type="inferred from homology"/>
<evidence type="ECO:0000256" key="12">
    <source>
        <dbReference type="ARBA" id="ARBA00023229"/>
    </source>
</evidence>
<dbReference type="EMBL" id="CP002101">
    <property type="protein sequence ID" value="AEH60866.1"/>
    <property type="molecule type" value="Genomic_DNA"/>
</dbReference>
<evidence type="ECO:0000256" key="7">
    <source>
        <dbReference type="ARBA" id="ARBA00022741"/>
    </source>
</evidence>
<evidence type="ECO:0000256" key="11">
    <source>
        <dbReference type="ARBA" id="ARBA00023098"/>
    </source>
</evidence>
<evidence type="ECO:0000256" key="5">
    <source>
        <dbReference type="ARBA" id="ARBA00022516"/>
    </source>
</evidence>
<dbReference type="HAMAP" id="MF_00217">
    <property type="entry name" value="Mevalonate_kinase"/>
    <property type="match status" value="1"/>
</dbReference>
<evidence type="ECO:0000313" key="17">
    <source>
        <dbReference type="EMBL" id="AEH60866.1"/>
    </source>
</evidence>
<organism evidence="17 18">
    <name type="scientific">Methanosalsum zhilinae (strain DSM 4017 / NBRC 107636 / OCM 62 / WeN5)</name>
    <name type="common">Methanohalophilus zhilinae</name>
    <dbReference type="NCBI Taxonomy" id="679901"/>
    <lineage>
        <taxon>Archaea</taxon>
        <taxon>Methanobacteriati</taxon>
        <taxon>Methanobacteriota</taxon>
        <taxon>Stenosarchaea group</taxon>
        <taxon>Methanomicrobia</taxon>
        <taxon>Methanosarcinales</taxon>
        <taxon>Methanosarcinaceae</taxon>
        <taxon>Methanosalsum</taxon>
    </lineage>
</organism>
<keyword evidence="4 14" id="KW-0963">Cytoplasm</keyword>
<dbReference type="STRING" id="679901.Mzhil_1009"/>